<gene>
    <name evidence="2" type="ORF">PVAP13_6NG297400</name>
</gene>
<accession>A0A8T0R4D4</accession>
<dbReference type="EMBL" id="CM029048">
    <property type="protein sequence ID" value="KAG2579833.1"/>
    <property type="molecule type" value="Genomic_DNA"/>
</dbReference>
<evidence type="ECO:0000313" key="3">
    <source>
        <dbReference type="Proteomes" id="UP000823388"/>
    </source>
</evidence>
<keyword evidence="3" id="KW-1185">Reference proteome</keyword>
<reference evidence="2" key="1">
    <citation type="submission" date="2020-05" db="EMBL/GenBank/DDBJ databases">
        <title>WGS assembly of Panicum virgatum.</title>
        <authorList>
            <person name="Lovell J.T."/>
            <person name="Jenkins J."/>
            <person name="Shu S."/>
            <person name="Juenger T.E."/>
            <person name="Schmutz J."/>
        </authorList>
    </citation>
    <scope>NUCLEOTIDE SEQUENCE</scope>
    <source>
        <strain evidence="2">AP13</strain>
    </source>
</reference>
<evidence type="ECO:0000256" key="1">
    <source>
        <dbReference type="SAM" id="MobiDB-lite"/>
    </source>
</evidence>
<evidence type="ECO:0000313" key="2">
    <source>
        <dbReference type="EMBL" id="KAG2579833.1"/>
    </source>
</evidence>
<name>A0A8T0R4D4_PANVG</name>
<proteinExistence type="predicted"/>
<dbReference type="AlphaFoldDB" id="A0A8T0R4D4"/>
<sequence>MGGPSDQVAACTGAYAAELSPASPQEGLPFRPRNLPRQCT</sequence>
<organism evidence="2 3">
    <name type="scientific">Panicum virgatum</name>
    <name type="common">Blackwell switchgrass</name>
    <dbReference type="NCBI Taxonomy" id="38727"/>
    <lineage>
        <taxon>Eukaryota</taxon>
        <taxon>Viridiplantae</taxon>
        <taxon>Streptophyta</taxon>
        <taxon>Embryophyta</taxon>
        <taxon>Tracheophyta</taxon>
        <taxon>Spermatophyta</taxon>
        <taxon>Magnoliopsida</taxon>
        <taxon>Liliopsida</taxon>
        <taxon>Poales</taxon>
        <taxon>Poaceae</taxon>
        <taxon>PACMAD clade</taxon>
        <taxon>Panicoideae</taxon>
        <taxon>Panicodae</taxon>
        <taxon>Paniceae</taxon>
        <taxon>Panicinae</taxon>
        <taxon>Panicum</taxon>
        <taxon>Panicum sect. Hiantes</taxon>
    </lineage>
</organism>
<dbReference type="Proteomes" id="UP000823388">
    <property type="component" value="Chromosome 6N"/>
</dbReference>
<feature type="region of interest" description="Disordered" evidence="1">
    <location>
        <begin position="20"/>
        <end position="40"/>
    </location>
</feature>
<protein>
    <submittedName>
        <fullName evidence="2">Uncharacterized protein</fullName>
    </submittedName>
</protein>
<comment type="caution">
    <text evidence="2">The sequence shown here is derived from an EMBL/GenBank/DDBJ whole genome shotgun (WGS) entry which is preliminary data.</text>
</comment>